<dbReference type="InterPro" id="IPR043137">
    <property type="entry name" value="GGT_ssub_C"/>
</dbReference>
<sequence length="419" mass="45356">MAVLSTLGMGGVKLSRLCSALMLWVLHGASPTSVTNTGNRGAVASESKLCSHIGVRLVERGVEVVLCLESVVGGKAVAVPGDLRGLSIFTVHMDNYLGELFATLLHHIARYGFPVTEDLVYYMESAIVQVGWNFLLEDPNWAMDFAPNDTIADQGVSAFYEGEIANATIAAIEANSGIMTLDDLQKYTIEIRNPVNITYRNYTLHSTSAPSGGSIALSILSTIEGYDMYNASNIPLNLHRLDEAMRFSYAAHSELGDPIVVLDVNKFEESMLSADSARARRRIIMDNKTQNITRYNPNLWDIQDNHGTSHIVATDSSGLSISLTSTLNLLFGSAVMVPETGVILNNEMDDFSIPGVPNFFGFVPSPSNYIRPGARPLSSISPIHISHPNGSHSFPSAQPAVPGSRHLQSKLSSTLSIME</sequence>
<feature type="chain" id="PRO_5017391524" description="Gamma-glutamyltransferase" evidence="3">
    <location>
        <begin position="32"/>
        <end position="419"/>
    </location>
</feature>
<dbReference type="PRINTS" id="PR01210">
    <property type="entry name" value="GGTRANSPTASE"/>
</dbReference>
<dbReference type="InterPro" id="IPR043138">
    <property type="entry name" value="GGT_lsub"/>
</dbReference>
<keyword evidence="5" id="KW-1185">Reference proteome</keyword>
<dbReference type="SUPFAM" id="SSF56235">
    <property type="entry name" value="N-terminal nucleophile aminohydrolases (Ntn hydrolases)"/>
    <property type="match status" value="1"/>
</dbReference>
<evidence type="ECO:0000256" key="1">
    <source>
        <dbReference type="PIRSR" id="PIRSR600101-1"/>
    </source>
</evidence>
<dbReference type="OrthoDB" id="3536617at2759"/>
<organism evidence="4 5">
    <name type="scientific">Monilinia fructigena</name>
    <dbReference type="NCBI Taxonomy" id="38457"/>
    <lineage>
        <taxon>Eukaryota</taxon>
        <taxon>Fungi</taxon>
        <taxon>Dikarya</taxon>
        <taxon>Ascomycota</taxon>
        <taxon>Pezizomycotina</taxon>
        <taxon>Leotiomycetes</taxon>
        <taxon>Helotiales</taxon>
        <taxon>Sclerotiniaceae</taxon>
        <taxon>Monilinia</taxon>
    </lineage>
</organism>
<evidence type="ECO:0000256" key="2">
    <source>
        <dbReference type="PIRSR" id="PIRSR600101-2"/>
    </source>
</evidence>
<feature type="binding site" evidence="2">
    <location>
        <position position="350"/>
    </location>
    <ligand>
        <name>L-glutamate</name>
        <dbReference type="ChEBI" id="CHEBI:29985"/>
    </ligand>
</feature>
<dbReference type="PANTHER" id="PTHR11686">
    <property type="entry name" value="GAMMA GLUTAMYL TRANSPEPTIDASE"/>
    <property type="match status" value="1"/>
</dbReference>
<feature type="active site" description="Nucleophile" evidence="1">
    <location>
        <position position="308"/>
    </location>
</feature>
<feature type="binding site" evidence="2">
    <location>
        <begin position="326"/>
        <end position="328"/>
    </location>
    <ligand>
        <name>L-glutamate</name>
        <dbReference type="ChEBI" id="CHEBI:29985"/>
    </ligand>
</feature>
<dbReference type="AlphaFoldDB" id="A0A395J4F6"/>
<dbReference type="GO" id="GO:0006751">
    <property type="term" value="P:glutathione catabolic process"/>
    <property type="evidence" value="ECO:0007669"/>
    <property type="project" value="InterPro"/>
</dbReference>
<evidence type="ECO:0000313" key="4">
    <source>
        <dbReference type="EMBL" id="RAL65519.1"/>
    </source>
</evidence>
<keyword evidence="3" id="KW-0732">Signal</keyword>
<dbReference type="Pfam" id="PF01019">
    <property type="entry name" value="G_glu_transpept"/>
    <property type="match status" value="1"/>
</dbReference>
<dbReference type="InterPro" id="IPR000101">
    <property type="entry name" value="GGT_peptidase"/>
</dbReference>
<evidence type="ECO:0000256" key="3">
    <source>
        <dbReference type="SAM" id="SignalP"/>
    </source>
</evidence>
<gene>
    <name evidence="4" type="ORF">DID88_001085</name>
</gene>
<dbReference type="GO" id="GO:0005886">
    <property type="term" value="C:plasma membrane"/>
    <property type="evidence" value="ECO:0007669"/>
    <property type="project" value="TreeGrafter"/>
</dbReference>
<dbReference type="EMBL" id="QKRW01000010">
    <property type="protein sequence ID" value="RAL65519.1"/>
    <property type="molecule type" value="Genomic_DNA"/>
</dbReference>
<name>A0A395J4F6_9HELO</name>
<accession>A0A395J4F6</accession>
<dbReference type="Gene3D" id="3.60.20.40">
    <property type="match status" value="1"/>
</dbReference>
<evidence type="ECO:0008006" key="6">
    <source>
        <dbReference type="Google" id="ProtNLM"/>
    </source>
</evidence>
<dbReference type="Proteomes" id="UP000249056">
    <property type="component" value="Unassembled WGS sequence"/>
</dbReference>
<feature type="binding site" evidence="2">
    <location>
        <begin position="378"/>
        <end position="379"/>
    </location>
    <ligand>
        <name>L-glutamate</name>
        <dbReference type="ChEBI" id="CHEBI:29985"/>
    </ligand>
</feature>
<comment type="caution">
    <text evidence="4">The sequence shown here is derived from an EMBL/GenBank/DDBJ whole genome shotgun (WGS) entry which is preliminary data.</text>
</comment>
<dbReference type="GO" id="GO:0036374">
    <property type="term" value="F:glutathione hydrolase activity"/>
    <property type="evidence" value="ECO:0007669"/>
    <property type="project" value="InterPro"/>
</dbReference>
<reference evidence="4 5" key="1">
    <citation type="submission" date="2018-06" db="EMBL/GenBank/DDBJ databases">
        <title>Genome Sequence of the Brown Rot Fungal Pathogen Monilinia fructigena.</title>
        <authorList>
            <person name="Landi L."/>
            <person name="De Miccolis Angelini R.M."/>
            <person name="Pollastro S."/>
            <person name="Abate D."/>
            <person name="Faretra F."/>
            <person name="Romanazzi G."/>
        </authorList>
    </citation>
    <scope>NUCLEOTIDE SEQUENCE [LARGE SCALE GENOMIC DNA]</scope>
    <source>
        <strain evidence="4 5">Mfrg269</strain>
    </source>
</reference>
<proteinExistence type="predicted"/>
<dbReference type="InterPro" id="IPR029055">
    <property type="entry name" value="Ntn_hydrolases_N"/>
</dbReference>
<dbReference type="PANTHER" id="PTHR11686:SF62">
    <property type="entry name" value="GLUTATHIONE HYDROLASE"/>
    <property type="match status" value="1"/>
</dbReference>
<protein>
    <recommendedName>
        <fullName evidence="6">Gamma-glutamyltransferase</fullName>
    </recommendedName>
</protein>
<evidence type="ECO:0000313" key="5">
    <source>
        <dbReference type="Proteomes" id="UP000249056"/>
    </source>
</evidence>
<feature type="signal peptide" evidence="3">
    <location>
        <begin position="1"/>
        <end position="31"/>
    </location>
</feature>
<dbReference type="Gene3D" id="1.10.246.130">
    <property type="match status" value="1"/>
</dbReference>